<dbReference type="Pfam" id="PF18166">
    <property type="entry name" value="pP_pnuc_2"/>
    <property type="match status" value="1"/>
</dbReference>
<accession>A0ABU1MTN5</accession>
<dbReference type="RefSeq" id="WP_309806604.1">
    <property type="nucleotide sequence ID" value="NZ_JAVDRD010000022.1"/>
</dbReference>
<sequence>MIDDKSIPTNGAVPTLSDRLASLGPLAPDDFFHITIEGAASVLRDTANPLRLNLFSTAIRMLFEHVMGTLAPDADVEACAWYAAVDGQDKPVRAQRIQYWLQGGLSDDYLKGELGLAPDDLRKRLLKAFNNLSKHVHVRASTLVRDPVDQETEAKATVLAVEELLHAYHDCRAALIEPLVEGLDEGAVDALLSETILSVDELASRHSVEEVYTGKTEVAKIGPQMVRYRASGIVSVTLQFGSNSDLRRGDGVELDESFPFECLFDVPLDDPRDLSQAEILSGVDTSSWYGDDWQDDDRGVAILDVDLSAWGQGNGSEDQPYF</sequence>
<protein>
    <submittedName>
        <fullName evidence="3">Uncharacterized protein</fullName>
    </submittedName>
</protein>
<feature type="domain" description="Predicted pPIWI-associating nuclease" evidence="1">
    <location>
        <begin position="28"/>
        <end position="156"/>
    </location>
</feature>
<evidence type="ECO:0000259" key="1">
    <source>
        <dbReference type="Pfam" id="PF18165"/>
    </source>
</evidence>
<feature type="domain" description="Predicted pPIWI-associating nuclease group 2" evidence="2">
    <location>
        <begin position="169"/>
        <end position="289"/>
    </location>
</feature>
<gene>
    <name evidence="3" type="ORF">J2792_004230</name>
</gene>
<dbReference type="Pfam" id="PF18165">
    <property type="entry name" value="pP_pnuc_1"/>
    <property type="match status" value="1"/>
</dbReference>
<dbReference type="EMBL" id="JAVDRD010000022">
    <property type="protein sequence ID" value="MDR6513336.1"/>
    <property type="molecule type" value="Genomic_DNA"/>
</dbReference>
<dbReference type="Proteomes" id="UP001184150">
    <property type="component" value="Unassembled WGS sequence"/>
</dbReference>
<evidence type="ECO:0000313" key="4">
    <source>
        <dbReference type="Proteomes" id="UP001184150"/>
    </source>
</evidence>
<keyword evidence="4" id="KW-1185">Reference proteome</keyword>
<reference evidence="3 4" key="1">
    <citation type="submission" date="2023-07" db="EMBL/GenBank/DDBJ databases">
        <title>Sorghum-associated microbial communities from plants grown in Nebraska, USA.</title>
        <authorList>
            <person name="Schachtman D."/>
        </authorList>
    </citation>
    <scope>NUCLEOTIDE SEQUENCE [LARGE SCALE GENOMIC DNA]</scope>
    <source>
        <strain evidence="3 4">DS1027</strain>
    </source>
</reference>
<dbReference type="InterPro" id="IPR041584">
    <property type="entry name" value="Put_pPIWI_pnuc_2"/>
</dbReference>
<comment type="caution">
    <text evidence="3">The sequence shown here is derived from an EMBL/GenBank/DDBJ whole genome shotgun (WGS) entry which is preliminary data.</text>
</comment>
<evidence type="ECO:0000313" key="3">
    <source>
        <dbReference type="EMBL" id="MDR6513336.1"/>
    </source>
</evidence>
<name>A0ABU1MTN5_9SPHN</name>
<proteinExistence type="predicted"/>
<dbReference type="InterPro" id="IPR040556">
    <property type="entry name" value="pP_pnuc_1"/>
</dbReference>
<evidence type="ECO:0000259" key="2">
    <source>
        <dbReference type="Pfam" id="PF18166"/>
    </source>
</evidence>
<organism evidence="3 4">
    <name type="scientific">Novosphingobium capsulatum</name>
    <dbReference type="NCBI Taxonomy" id="13688"/>
    <lineage>
        <taxon>Bacteria</taxon>
        <taxon>Pseudomonadati</taxon>
        <taxon>Pseudomonadota</taxon>
        <taxon>Alphaproteobacteria</taxon>
        <taxon>Sphingomonadales</taxon>
        <taxon>Sphingomonadaceae</taxon>
        <taxon>Novosphingobium</taxon>
    </lineage>
</organism>